<evidence type="ECO:0000256" key="9">
    <source>
        <dbReference type="ARBA" id="ARBA00023136"/>
    </source>
</evidence>
<feature type="transmembrane region" description="Helical" evidence="10">
    <location>
        <begin position="190"/>
        <end position="213"/>
    </location>
</feature>
<evidence type="ECO:0000256" key="4">
    <source>
        <dbReference type="ARBA" id="ARBA00022538"/>
    </source>
</evidence>
<organism evidence="11 12">
    <name type="scientific">Alkalicoccus daliensis</name>
    <dbReference type="NCBI Taxonomy" id="745820"/>
    <lineage>
        <taxon>Bacteria</taxon>
        <taxon>Bacillati</taxon>
        <taxon>Bacillota</taxon>
        <taxon>Bacilli</taxon>
        <taxon>Bacillales</taxon>
        <taxon>Bacillaceae</taxon>
        <taxon>Alkalicoccus</taxon>
    </lineage>
</organism>
<evidence type="ECO:0000313" key="11">
    <source>
        <dbReference type="EMBL" id="SDN86927.1"/>
    </source>
</evidence>
<gene>
    <name evidence="11" type="ORF">SAMN04488053_104104</name>
</gene>
<dbReference type="STRING" id="745820.SAMN04488053_104104"/>
<dbReference type="InterPro" id="IPR004772">
    <property type="entry name" value="TrkH"/>
</dbReference>
<evidence type="ECO:0000256" key="5">
    <source>
        <dbReference type="ARBA" id="ARBA00022692"/>
    </source>
</evidence>
<feature type="transmembrane region" description="Helical" evidence="10">
    <location>
        <begin position="225"/>
        <end position="246"/>
    </location>
</feature>
<feature type="transmembrane region" description="Helical" evidence="10">
    <location>
        <begin position="348"/>
        <end position="368"/>
    </location>
</feature>
<evidence type="ECO:0000313" key="12">
    <source>
        <dbReference type="Proteomes" id="UP000198778"/>
    </source>
</evidence>
<comment type="subcellular location">
    <subcellularLocation>
        <location evidence="1">Cell membrane</location>
        <topology evidence="1">Multi-pass membrane protein</topology>
    </subcellularLocation>
</comment>
<dbReference type="EMBL" id="FNIL01000004">
    <property type="protein sequence ID" value="SDN86927.1"/>
    <property type="molecule type" value="Genomic_DNA"/>
</dbReference>
<evidence type="ECO:0000256" key="1">
    <source>
        <dbReference type="ARBA" id="ARBA00004651"/>
    </source>
</evidence>
<keyword evidence="4" id="KW-0633">Potassium transport</keyword>
<reference evidence="12" key="1">
    <citation type="submission" date="2016-10" db="EMBL/GenBank/DDBJ databases">
        <authorList>
            <person name="Varghese N."/>
            <person name="Submissions S."/>
        </authorList>
    </citation>
    <scope>NUCLEOTIDE SEQUENCE [LARGE SCALE GENOMIC DNA]</scope>
    <source>
        <strain evidence="12">CGMCC 1.10369</strain>
    </source>
</reference>
<keyword evidence="2" id="KW-0813">Transport</keyword>
<evidence type="ECO:0000256" key="3">
    <source>
        <dbReference type="ARBA" id="ARBA00022475"/>
    </source>
</evidence>
<evidence type="ECO:0000256" key="6">
    <source>
        <dbReference type="ARBA" id="ARBA00022958"/>
    </source>
</evidence>
<dbReference type="AlphaFoldDB" id="A0A1H0EWW2"/>
<keyword evidence="7 10" id="KW-1133">Transmembrane helix</keyword>
<feature type="transmembrane region" description="Helical" evidence="10">
    <location>
        <begin position="16"/>
        <end position="36"/>
    </location>
</feature>
<accession>A0A1H0EWW2</accession>
<sequence>MRGIRRRVKRLTPPQFLAAGFIWIIVIGTLLLYLPFTAKESVSFVDALFTATSAATVTGLVTVDVGEVFNRMGHLVLMVLIQLGGLGLMSFAVLIVLALGKKIGLRERMLVKESFNQPTTGGMIRLAKMLLFFSFSIEGIAALLLAWRWVPEYGWGDGLFMSAFHSVSAFNNAGIGLRSDSLMAYAADPLINLTITALFITGGIGFTVIYDLLHTRKFRLLSLHSKIMLLGTLVLNIAMMFFIFVLEYNNPETLGQLEMAGRLWASYFQAVTPRTAGFNTLDIGSMEPASLLLIMVLMFIGAGSASTGSGIKLTTFVVILLAVAAYLKGSRETVAFERTIPDQVVMRALAIVVMSLILVTFSIFLLAVTEELPFFALMFEAFSAFGTVGLSMGITAELSLPGKIIIMFLMIVGRIGPVTLAFSLAKTEVHSIRYPKGDVFTG</sequence>
<keyword evidence="6" id="KW-0630">Potassium</keyword>
<dbReference type="NCBIfam" id="TIGR00933">
    <property type="entry name" value="2a38"/>
    <property type="match status" value="1"/>
</dbReference>
<feature type="transmembrane region" description="Helical" evidence="10">
    <location>
        <begin position="75"/>
        <end position="99"/>
    </location>
</feature>
<evidence type="ECO:0000256" key="2">
    <source>
        <dbReference type="ARBA" id="ARBA00022448"/>
    </source>
</evidence>
<feature type="transmembrane region" description="Helical" evidence="10">
    <location>
        <begin position="404"/>
        <end position="425"/>
    </location>
</feature>
<keyword evidence="12" id="KW-1185">Reference proteome</keyword>
<keyword evidence="3" id="KW-1003">Cell membrane</keyword>
<evidence type="ECO:0000256" key="7">
    <source>
        <dbReference type="ARBA" id="ARBA00022989"/>
    </source>
</evidence>
<protein>
    <submittedName>
        <fullName evidence="11">Trk system potassium uptake protein TrkH</fullName>
    </submittedName>
</protein>
<dbReference type="InterPro" id="IPR003445">
    <property type="entry name" value="Cat_transpt"/>
</dbReference>
<dbReference type="Proteomes" id="UP000198778">
    <property type="component" value="Unassembled WGS sequence"/>
</dbReference>
<feature type="transmembrane region" description="Helical" evidence="10">
    <location>
        <begin position="130"/>
        <end position="150"/>
    </location>
</feature>
<dbReference type="PANTHER" id="PTHR32024:SF1">
    <property type="entry name" value="KTR SYSTEM POTASSIUM UPTAKE PROTEIN B"/>
    <property type="match status" value="1"/>
</dbReference>
<evidence type="ECO:0000256" key="8">
    <source>
        <dbReference type="ARBA" id="ARBA00023065"/>
    </source>
</evidence>
<keyword evidence="9 10" id="KW-0472">Membrane</keyword>
<dbReference type="OrthoDB" id="9810952at2"/>
<dbReference type="RefSeq" id="WP_090842540.1">
    <property type="nucleotide sequence ID" value="NZ_FNIL01000004.1"/>
</dbReference>
<dbReference type="GO" id="GO:0015379">
    <property type="term" value="F:potassium:chloride symporter activity"/>
    <property type="evidence" value="ECO:0007669"/>
    <property type="project" value="InterPro"/>
</dbReference>
<feature type="transmembrane region" description="Helical" evidence="10">
    <location>
        <begin position="374"/>
        <end position="392"/>
    </location>
</feature>
<evidence type="ECO:0000256" key="10">
    <source>
        <dbReference type="SAM" id="Phobius"/>
    </source>
</evidence>
<feature type="transmembrane region" description="Helical" evidence="10">
    <location>
        <begin position="294"/>
        <end position="327"/>
    </location>
</feature>
<dbReference type="PANTHER" id="PTHR32024">
    <property type="entry name" value="TRK SYSTEM POTASSIUM UPTAKE PROTEIN TRKG-RELATED"/>
    <property type="match status" value="1"/>
</dbReference>
<keyword evidence="5 10" id="KW-0812">Transmembrane</keyword>
<name>A0A1H0EWW2_9BACI</name>
<keyword evidence="8" id="KW-0406">Ion transport</keyword>
<proteinExistence type="predicted"/>
<dbReference type="GO" id="GO:0005886">
    <property type="term" value="C:plasma membrane"/>
    <property type="evidence" value="ECO:0007669"/>
    <property type="project" value="UniProtKB-SubCell"/>
</dbReference>
<dbReference type="Pfam" id="PF02386">
    <property type="entry name" value="TrkH"/>
    <property type="match status" value="1"/>
</dbReference>